<evidence type="ECO:0000313" key="9">
    <source>
        <dbReference type="Proteomes" id="UP001244341"/>
    </source>
</evidence>
<dbReference type="CDD" id="cd07042">
    <property type="entry name" value="STAS_SulP_like_sulfate_transporter"/>
    <property type="match status" value="1"/>
</dbReference>
<feature type="region of interest" description="Disordered" evidence="5">
    <location>
        <begin position="775"/>
        <end position="818"/>
    </location>
</feature>
<evidence type="ECO:0000259" key="7">
    <source>
        <dbReference type="PROSITE" id="PS50801"/>
    </source>
</evidence>
<feature type="transmembrane region" description="Helical" evidence="6">
    <location>
        <begin position="282"/>
        <end position="305"/>
    </location>
</feature>
<comment type="subcellular location">
    <subcellularLocation>
        <location evidence="1">Membrane</location>
        <topology evidence="1">Multi-pass membrane protein</topology>
    </subcellularLocation>
</comment>
<keyword evidence="2 6" id="KW-0812">Transmembrane</keyword>
<evidence type="ECO:0000256" key="1">
    <source>
        <dbReference type="ARBA" id="ARBA00004141"/>
    </source>
</evidence>
<dbReference type="Gene3D" id="3.30.750.24">
    <property type="entry name" value="STAS domain"/>
    <property type="match status" value="2"/>
</dbReference>
<keyword evidence="4 6" id="KW-0472">Membrane</keyword>
<feature type="transmembrane region" description="Helical" evidence="6">
    <location>
        <begin position="77"/>
        <end position="96"/>
    </location>
</feature>
<organism evidence="8 9">
    <name type="scientific">Tetradesmus obliquus</name>
    <name type="common">Green alga</name>
    <name type="synonym">Acutodesmus obliquus</name>
    <dbReference type="NCBI Taxonomy" id="3088"/>
    <lineage>
        <taxon>Eukaryota</taxon>
        <taxon>Viridiplantae</taxon>
        <taxon>Chlorophyta</taxon>
        <taxon>core chlorophytes</taxon>
        <taxon>Chlorophyceae</taxon>
        <taxon>CS clade</taxon>
        <taxon>Sphaeropleales</taxon>
        <taxon>Scenedesmaceae</taxon>
        <taxon>Tetradesmus</taxon>
    </lineage>
</organism>
<dbReference type="Proteomes" id="UP001244341">
    <property type="component" value="Chromosome 15b"/>
</dbReference>
<dbReference type="EMBL" id="CP126222">
    <property type="protein sequence ID" value="WIA23009.1"/>
    <property type="molecule type" value="Genomic_DNA"/>
</dbReference>
<sequence length="818" mass="87799">MYHGRVASVLSNDPLRFSFPRKQQSSASDEWLRFKAWLRAKRRRSAQQRASWGWLEYVALLLPCISWLRCYSIKRNLLFDVLAGVAVAFTMVPQSISYAAIAGVPAHMGLYGGFLPVLLYAVFGSSRQLGVGPVAVTSGLIYSGLLNHMDTHIVNPNNPAGPEQVAAQAAYNRAVIQLAFLVACIYTAVGMLRLGFIIRFLGHPVITGFTSGAAIVIASGQFKYMLGISYKSQHALQGEAHSIIQQLSAGHFVWQEFVMGCAMLLLLVGLKAASKRWRKAMFLKALGPFCACCIGIAVVAAAGWADGRGPIKIVQHIERGLPHFTADQWAPIESPGLGVLLPLAAIIAAVDMLESTSIARALACKNGYELEYNREIVALGIANFAGAMFGSYTTTGSFSRSAINDSCGAKTQLAGFITGLLVMAVLLFLTPVFALTPYNTMAAIIKFGVSQLVEVGVAMELLRVNLRDFAVWLTAFAVTTFAGVELGLMSSIGLSMAILILDTAFPQVSLLGRVPKTNTYRPILPADRREPGVGSGALQTTESCGRTAVTTPGVVAVRLDAPLLFINVISFEEKMQRHVKDAEDAVRATGETTPGVVAVRLDAPLLFINVISFEREDAVPCEGCGGRCTCHRRFEEKMQRHVKDAEDAARATGGPGVKFLVLDLSAVTRSDSSGAHMLRDMAAAWKARGVQLVLCNPNSQVTQLLERTDIYSVLPRQWVYVHVHDGMRAAEACIAAGCTDAAHAAAAAGEVGVPASSAALLPGVGLTKMASIDESSNELTGKEQQQQQHVSIEMAGTNSHRDQCRVDDSAEKDEGTGR</sequence>
<feature type="transmembrane region" description="Helical" evidence="6">
    <location>
        <begin position="252"/>
        <end position="270"/>
    </location>
</feature>
<evidence type="ECO:0000256" key="2">
    <source>
        <dbReference type="ARBA" id="ARBA00022692"/>
    </source>
</evidence>
<dbReference type="InterPro" id="IPR001902">
    <property type="entry name" value="SLC26A/SulP_fam"/>
</dbReference>
<dbReference type="InterPro" id="IPR036513">
    <property type="entry name" value="STAS_dom_sf"/>
</dbReference>
<dbReference type="InterPro" id="IPR002645">
    <property type="entry name" value="STAS_dom"/>
</dbReference>
<evidence type="ECO:0000256" key="6">
    <source>
        <dbReference type="SAM" id="Phobius"/>
    </source>
</evidence>
<feature type="domain" description="STAS" evidence="7">
    <location>
        <begin position="552"/>
        <end position="730"/>
    </location>
</feature>
<feature type="transmembrane region" description="Helical" evidence="6">
    <location>
        <begin position="201"/>
        <end position="222"/>
    </location>
</feature>
<feature type="transmembrane region" description="Helical" evidence="6">
    <location>
        <begin position="375"/>
        <end position="393"/>
    </location>
</feature>
<reference evidence="8 9" key="1">
    <citation type="submission" date="2023-05" db="EMBL/GenBank/DDBJ databases">
        <title>A 100% complete, gapless, phased diploid assembly of the Scenedesmus obliquus UTEX 3031 genome.</title>
        <authorList>
            <person name="Biondi T.C."/>
            <person name="Hanschen E.R."/>
            <person name="Kwon T."/>
            <person name="Eng W."/>
            <person name="Kruse C.P.S."/>
            <person name="Koehler S.I."/>
            <person name="Kunde Y."/>
            <person name="Gleasner C.D."/>
            <person name="You Mak K.T."/>
            <person name="Polle J."/>
            <person name="Hovde B.T."/>
            <person name="Starkenburg S.R."/>
        </authorList>
    </citation>
    <scope>NUCLEOTIDE SEQUENCE [LARGE SCALE GENOMIC DNA]</scope>
    <source>
        <strain evidence="8 9">DOE0152z</strain>
    </source>
</reference>
<feature type="transmembrane region" description="Helical" evidence="6">
    <location>
        <begin position="130"/>
        <end position="149"/>
    </location>
</feature>
<protein>
    <recommendedName>
        <fullName evidence="7">STAS domain-containing protein</fullName>
    </recommendedName>
</protein>
<dbReference type="PROSITE" id="PS50801">
    <property type="entry name" value="STAS"/>
    <property type="match status" value="1"/>
</dbReference>
<dbReference type="InterPro" id="IPR011547">
    <property type="entry name" value="SLC26A/SulP_dom"/>
</dbReference>
<gene>
    <name evidence="8" type="ORF">OEZ85_001360</name>
</gene>
<feature type="transmembrane region" description="Helical" evidence="6">
    <location>
        <begin position="413"/>
        <end position="436"/>
    </location>
</feature>
<proteinExistence type="predicted"/>
<name>A0ABY8UNN1_TETOB</name>
<evidence type="ECO:0000256" key="5">
    <source>
        <dbReference type="SAM" id="MobiDB-lite"/>
    </source>
</evidence>
<dbReference type="SUPFAM" id="SSF52091">
    <property type="entry name" value="SpoIIaa-like"/>
    <property type="match status" value="1"/>
</dbReference>
<dbReference type="PANTHER" id="PTHR11814">
    <property type="entry name" value="SULFATE TRANSPORTER"/>
    <property type="match status" value="1"/>
</dbReference>
<feature type="transmembrane region" description="Helical" evidence="6">
    <location>
        <begin position="169"/>
        <end position="189"/>
    </location>
</feature>
<feature type="transmembrane region" description="Helical" evidence="6">
    <location>
        <begin position="102"/>
        <end position="123"/>
    </location>
</feature>
<accession>A0ABY8UNN1</accession>
<evidence type="ECO:0000256" key="4">
    <source>
        <dbReference type="ARBA" id="ARBA00023136"/>
    </source>
</evidence>
<feature type="transmembrane region" description="Helical" evidence="6">
    <location>
        <begin position="339"/>
        <end position="363"/>
    </location>
</feature>
<keyword evidence="3 6" id="KW-1133">Transmembrane helix</keyword>
<feature type="transmembrane region" description="Helical" evidence="6">
    <location>
        <begin position="469"/>
        <end position="501"/>
    </location>
</feature>
<feature type="compositionally biased region" description="Polar residues" evidence="5">
    <location>
        <begin position="775"/>
        <end position="790"/>
    </location>
</feature>
<evidence type="ECO:0000313" key="8">
    <source>
        <dbReference type="EMBL" id="WIA23009.1"/>
    </source>
</evidence>
<dbReference type="Pfam" id="PF00916">
    <property type="entry name" value="Sulfate_transp"/>
    <property type="match status" value="1"/>
</dbReference>
<dbReference type="Pfam" id="PF01740">
    <property type="entry name" value="STAS"/>
    <property type="match status" value="1"/>
</dbReference>
<feature type="compositionally biased region" description="Basic and acidic residues" evidence="5">
    <location>
        <begin position="799"/>
        <end position="818"/>
    </location>
</feature>
<evidence type="ECO:0000256" key="3">
    <source>
        <dbReference type="ARBA" id="ARBA00022989"/>
    </source>
</evidence>
<keyword evidence="9" id="KW-1185">Reference proteome</keyword>
<dbReference type="NCBIfam" id="TIGR00815">
    <property type="entry name" value="sulP"/>
    <property type="match status" value="1"/>
</dbReference>